<feature type="region of interest" description="Disordered" evidence="1">
    <location>
        <begin position="648"/>
        <end position="683"/>
    </location>
</feature>
<reference evidence="2" key="1">
    <citation type="submission" date="2016-10" db="EMBL/GenBank/DDBJ databases">
        <authorList>
            <person name="Benchimol M."/>
            <person name="Almeida L.G."/>
            <person name="Vasconcelos A.T."/>
            <person name="Perreira-Neves A."/>
            <person name="Rosa I.A."/>
            <person name="Tasca T."/>
            <person name="Bogo M.R."/>
            <person name="de Souza W."/>
        </authorList>
    </citation>
    <scope>NUCLEOTIDE SEQUENCE [LARGE SCALE GENOMIC DNA]</scope>
    <source>
        <strain evidence="2">K</strain>
    </source>
</reference>
<dbReference type="EMBL" id="MLAK01000602">
    <property type="protein sequence ID" value="OHT10781.1"/>
    <property type="molecule type" value="Genomic_DNA"/>
</dbReference>
<feature type="region of interest" description="Disordered" evidence="1">
    <location>
        <begin position="152"/>
        <end position="194"/>
    </location>
</feature>
<evidence type="ECO:0000313" key="2">
    <source>
        <dbReference type="EMBL" id="OHT10781.1"/>
    </source>
</evidence>
<keyword evidence="3" id="KW-1185">Reference proteome</keyword>
<sequence>MIPTKDNKRPILIHEEIRPSDTEKSFYDRVRSFILENQGFKSDVKFLLFVEYRIESLTKMQHGIIEKPIPPDISNIILPPSFVVIGQGNLHNIRASLVIDCGEREECEIDPKTGVKKYKTRKLTKAEKAENLERVSETEGAISIEIFTPKHSKKSPKIDSEITDTNPFRYDLPKPEEESESHNEEEEEEEEGFLHSNQNNYSFILRSLNFNESVDESSVEYNHLVGFGLIEDGELTEEGMIAAQFDDLLLYEYVNLAVFVKSQHKSDKKSGCLFSLLLQQLMRYGSSIINDLYSDSFLQNFDQYSDIVTILKVFLPLIKAPPVEDSKFLRAGLNPEICNEIINFLFEKLTNINDLNLHGSENEDDDELDESDEGNDESGNENDGFEDENECFNRTITRLQKYLSNMNEKITNYFLLCKSYNNDFYASHELIFDRISHDNLISIIMKNSENTDVILSNRPGWNGYSTPTQCFALCIDRVEESTTCFVSLIHSIPVEKDFGKDKIDIEMAVCSFQIAEEHDNSFVSAMLPILIDQSKYLLFSNSSINNIFSTSTSSTSQNPSSCSVNNFTISNTVNHFSFISYCPNDINFDYQRDIKQSLNLISNIIPYVPRSLLYYDQQLSVLIELQSDNVSDLHPLVYTMRSTERSVSKRSRRFHKTTDDEENKDDSEEAKKDGDKSDNEIPELFLPPSIYSITRQSITFLSHHTDEMKGHMPPYRFAITADEFIFKGEDIGNSGNRRLNQKIIALPTVGIGSIHPFDTPSHIVILSDEENEELGQKLVLTQFIDETEQIMSESCSAYLPETAKVFSNSIAYIVNLKNSFFGINSNFNGINQYLMSIYESRNSFIDGNGKILSSYPNFLGLLEVFLGNDDVVFALPKNRHLFSHDDTGTRKPFDFESIKRGIVSNLNALLDHEAASRNMEKKMKYILSISMKNCLKNSDINISIREIGSFCFFIKLKTTLEGNELAAEKNELIKSAIINATRRYGDVEISNPYKLMTFVFPVEKHKGVTVKERYEKVKSVADEFSLYCFDDPIIKKSSQSEGRIEVDVISSSAWIPFAKKIKKVFANDVLTSVLHIPLPHPAMLFHEKTRDEINHWLASNTTEATALHDEDSLWVGKVDVVNHLNKKLKDDINKKNFRFEYYPTVVSLEKFRKIKKKFEERGFLDYEYYRQYNLLIMKPSDIELFKIDEVNLTPIDENLFCLAICGSSIPFVKRMAFYDDSGNTSMLSICSMCASQKIKEATRTYFSLDDLFIDPSNLVKDYETLWKPLKLFRKGSGYTRNKSIPLGQYIWYLMESNSDLIDHIRAWVNAAFLLAKLQCPMIVFCPEHLNQMTVIYSNSKNHNNHADDIKCNVTDCGNVFHTKCLRWHKKGAKCPDEIGPNESFCPGCNYPAFNFFGCNLMICQRCKCRWCYRCKKVFEAKSIEKHMIEEHGGLY</sequence>
<proteinExistence type="predicted"/>
<feature type="region of interest" description="Disordered" evidence="1">
    <location>
        <begin position="359"/>
        <end position="387"/>
    </location>
</feature>
<comment type="caution">
    <text evidence="2">The sequence shown here is derived from an EMBL/GenBank/DDBJ whole genome shotgun (WGS) entry which is preliminary data.</text>
</comment>
<organism evidence="2 3">
    <name type="scientific">Tritrichomonas foetus</name>
    <dbReference type="NCBI Taxonomy" id="1144522"/>
    <lineage>
        <taxon>Eukaryota</taxon>
        <taxon>Metamonada</taxon>
        <taxon>Parabasalia</taxon>
        <taxon>Tritrichomonadida</taxon>
        <taxon>Tritrichomonadidae</taxon>
        <taxon>Tritrichomonas</taxon>
    </lineage>
</organism>
<dbReference type="RefSeq" id="XP_068363917.1">
    <property type="nucleotide sequence ID" value="XM_068501034.1"/>
</dbReference>
<feature type="compositionally biased region" description="Basic and acidic residues" evidence="1">
    <location>
        <begin position="669"/>
        <end position="679"/>
    </location>
</feature>
<dbReference type="GeneID" id="94835738"/>
<evidence type="ECO:0000256" key="1">
    <source>
        <dbReference type="SAM" id="MobiDB-lite"/>
    </source>
</evidence>
<name>A0A1J4KN16_9EUKA</name>
<dbReference type="Proteomes" id="UP000179807">
    <property type="component" value="Unassembled WGS sequence"/>
</dbReference>
<gene>
    <name evidence="2" type="ORF">TRFO_19836</name>
</gene>
<feature type="compositionally biased region" description="Acidic residues" evidence="1">
    <location>
        <begin position="659"/>
        <end position="668"/>
    </location>
</feature>
<dbReference type="CDD" id="cd20336">
    <property type="entry name" value="Rcat_RBR"/>
    <property type="match status" value="1"/>
</dbReference>
<accession>A0A1J4KN16</accession>
<protein>
    <submittedName>
        <fullName evidence="2">Uncharacterized protein</fullName>
    </submittedName>
</protein>
<dbReference type="VEuPathDB" id="TrichDB:TRFO_19836"/>
<feature type="compositionally biased region" description="Basic and acidic residues" evidence="1">
    <location>
        <begin position="171"/>
        <end position="182"/>
    </location>
</feature>
<feature type="compositionally biased region" description="Acidic residues" evidence="1">
    <location>
        <begin position="362"/>
        <end position="387"/>
    </location>
</feature>
<dbReference type="SUPFAM" id="SSF57850">
    <property type="entry name" value="RING/U-box"/>
    <property type="match status" value="1"/>
</dbReference>
<evidence type="ECO:0000313" key="3">
    <source>
        <dbReference type="Proteomes" id="UP000179807"/>
    </source>
</evidence>